<keyword evidence="11" id="KW-0482">Metalloprotease</keyword>
<evidence type="ECO:0000256" key="8">
    <source>
        <dbReference type="ARBA" id="ARBA00022824"/>
    </source>
</evidence>
<evidence type="ECO:0000256" key="10">
    <source>
        <dbReference type="ARBA" id="ARBA00022989"/>
    </source>
</evidence>
<evidence type="ECO:0000256" key="7">
    <source>
        <dbReference type="ARBA" id="ARBA00022801"/>
    </source>
</evidence>
<dbReference type="EC" id="3.4.-.-" evidence="14"/>
<protein>
    <recommendedName>
        <fullName evidence="14">Peptide hydrolase</fullName>
        <ecNumber evidence="14">3.4.-.-</ecNumber>
    </recommendedName>
</protein>
<dbReference type="GO" id="GO:0006508">
    <property type="term" value="P:proteolysis"/>
    <property type="evidence" value="ECO:0007669"/>
    <property type="project" value="UniProtKB-KW"/>
</dbReference>
<keyword evidence="8" id="KW-0256">Endoplasmic reticulum</keyword>
<comment type="similarity">
    <text evidence="3 14">Belongs to the peptidase M28 family.</text>
</comment>
<keyword evidence="10 15" id="KW-1133">Transmembrane helix</keyword>
<evidence type="ECO:0000313" key="17">
    <source>
        <dbReference type="EMBL" id="KIJ43580.1"/>
    </source>
</evidence>
<keyword evidence="18" id="KW-1185">Reference proteome</keyword>
<feature type="transmembrane region" description="Helical" evidence="15">
    <location>
        <begin position="502"/>
        <end position="520"/>
    </location>
</feature>
<dbReference type="GO" id="GO:0008235">
    <property type="term" value="F:metalloexopeptidase activity"/>
    <property type="evidence" value="ECO:0007669"/>
    <property type="project" value="InterPro"/>
</dbReference>
<evidence type="ECO:0000256" key="5">
    <source>
        <dbReference type="ARBA" id="ARBA00022692"/>
    </source>
</evidence>
<keyword evidence="9 14" id="KW-0862">Zinc</keyword>
<accession>A0A0C9VXI0</accession>
<feature type="transmembrane region" description="Helical" evidence="15">
    <location>
        <begin position="445"/>
        <end position="465"/>
    </location>
</feature>
<dbReference type="PANTHER" id="PTHR12147">
    <property type="entry name" value="METALLOPEPTIDASE M28 FAMILY MEMBER"/>
    <property type="match status" value="1"/>
</dbReference>
<keyword evidence="4 14" id="KW-0645">Protease</keyword>
<reference evidence="17 18" key="1">
    <citation type="submission" date="2014-06" db="EMBL/GenBank/DDBJ databases">
        <title>Evolutionary Origins and Diversification of the Mycorrhizal Mutualists.</title>
        <authorList>
            <consortium name="DOE Joint Genome Institute"/>
            <consortium name="Mycorrhizal Genomics Consortium"/>
            <person name="Kohler A."/>
            <person name="Kuo A."/>
            <person name="Nagy L.G."/>
            <person name="Floudas D."/>
            <person name="Copeland A."/>
            <person name="Barry K.W."/>
            <person name="Cichocki N."/>
            <person name="Veneault-Fourrey C."/>
            <person name="LaButti K."/>
            <person name="Lindquist E.A."/>
            <person name="Lipzen A."/>
            <person name="Lundell T."/>
            <person name="Morin E."/>
            <person name="Murat C."/>
            <person name="Riley R."/>
            <person name="Ohm R."/>
            <person name="Sun H."/>
            <person name="Tunlid A."/>
            <person name="Henrissat B."/>
            <person name="Grigoriev I.V."/>
            <person name="Hibbett D.S."/>
            <person name="Martin F."/>
        </authorList>
    </citation>
    <scope>NUCLEOTIDE SEQUENCE [LARGE SCALE GENOMIC DNA]</scope>
    <source>
        <strain evidence="17 18">SS14</strain>
    </source>
</reference>
<dbReference type="InterPro" id="IPR007484">
    <property type="entry name" value="Peptidase_M28"/>
</dbReference>
<proteinExistence type="inferred from homology"/>
<feature type="signal peptide" evidence="14">
    <location>
        <begin position="1"/>
        <end position="22"/>
    </location>
</feature>
<feature type="transmembrane region" description="Helical" evidence="15">
    <location>
        <begin position="477"/>
        <end position="495"/>
    </location>
</feature>
<evidence type="ECO:0000256" key="2">
    <source>
        <dbReference type="ARBA" id="ARBA00004477"/>
    </source>
</evidence>
<feature type="transmembrane region" description="Helical" evidence="15">
    <location>
        <begin position="570"/>
        <end position="591"/>
    </location>
</feature>
<evidence type="ECO:0000313" key="18">
    <source>
        <dbReference type="Proteomes" id="UP000054279"/>
    </source>
</evidence>
<keyword evidence="12 15" id="KW-0472">Membrane</keyword>
<dbReference type="HOGENOM" id="CLU_015120_0_0_1"/>
<feature type="chain" id="PRO_5005111931" description="Peptide hydrolase" evidence="14">
    <location>
        <begin position="23"/>
        <end position="872"/>
    </location>
</feature>
<dbReference type="OrthoDB" id="76293at2759"/>
<evidence type="ECO:0000256" key="6">
    <source>
        <dbReference type="ARBA" id="ARBA00022723"/>
    </source>
</evidence>
<keyword evidence="5 15" id="KW-0812">Transmembrane</keyword>
<keyword evidence="13" id="KW-0325">Glycoprotein</keyword>
<dbReference type="Gene3D" id="3.40.630.10">
    <property type="entry name" value="Zn peptidases"/>
    <property type="match status" value="1"/>
</dbReference>
<dbReference type="GO" id="GO:0005789">
    <property type="term" value="C:endoplasmic reticulum membrane"/>
    <property type="evidence" value="ECO:0007669"/>
    <property type="project" value="UniProtKB-SubCell"/>
</dbReference>
<sequence>MASKKWSLLPSLLLILPIFLSASFWAVTKHYALPTPVGPVARDDLRLSEAHMLDVAKHLSETIGYRTVGTKEHAEGDAWMVEQVKLLKKECDNIVKNVHSGRHLECEIWRQEGSGKHRFDIMGYRLYKNYVDLTNIIVRLSNGTPAGKEHALLINAHVDSTVSSPGAADDALSVGVMLECIRVLVHTPGWEPSNALIFLFNNAEESLQDASHLYSTQHETAKTVRAVINLEAAGMSGPELLFQATSEEMVQAYSKVPRPYGTVLANDIFSSGIIMSDTDFRQFEEYMNVTGVDMAVVGHSYFYHTQKDLVEYVEPGVAQHMAENTLALLHHFTEPSSPLPSLQHVVPHKPRIAYISVVGTWFFSYSFDTATTAYTTLFAGTLMAIMTQSNDPPSAAAAINLLKTQVIGARNILSGLLGALVSANVVAAIMWKVLDRSLSWYSREWLPIALYGPPAFVGALLPQLYFMSPAPNERNTLTGLLLLLSGGAAFFQIVFEVGSAAFLFIPGVALFAGLASHILLDAEGEMHIPLRTYVVGGIIPLLVGSEVWCGTADVFVPLTGRMGDKAPAEFIIASMTAFLGFYTIPLLIPFAHRFGKKMTQHSVFFFLGLTVFSMAYMANLRPFDSMHPKRMFIMHSENITSGEIHLNIADADSSPGLKRIATDLAQKFGEPFTGPAEFQLSQVPMTDWNADWDTLYPFSAFLTPYKLRLSTSELQRKFTDTFTVKAINDVIDTKAGTRSLTLKVEHPGVIWTVVAFDAHVLSWSLDNNPPTDFARHHIKEASFYGVNTWSVDIVIKLPEGEDQHAGLKVNFVGTKEAVQWPSKKKANELGLIKGTDQQDLKFLEEIHAWLEKREDDSVDALLFGTVGGVVII</sequence>
<dbReference type="SUPFAM" id="SSF53187">
    <property type="entry name" value="Zn-dependent exopeptidases"/>
    <property type="match status" value="1"/>
</dbReference>
<evidence type="ECO:0000256" key="15">
    <source>
        <dbReference type="SAM" id="Phobius"/>
    </source>
</evidence>
<dbReference type="AlphaFoldDB" id="A0A0C9VXI0"/>
<dbReference type="Pfam" id="PF04389">
    <property type="entry name" value="Peptidase_M28"/>
    <property type="match status" value="1"/>
</dbReference>
<name>A0A0C9VXI0_SPHS4</name>
<feature type="transmembrane region" description="Helical" evidence="15">
    <location>
        <begin position="532"/>
        <end position="558"/>
    </location>
</feature>
<dbReference type="InterPro" id="IPR045175">
    <property type="entry name" value="M28_fam"/>
</dbReference>
<dbReference type="CDD" id="cd03875">
    <property type="entry name" value="M28_Fxna_like"/>
    <property type="match status" value="1"/>
</dbReference>
<evidence type="ECO:0000256" key="13">
    <source>
        <dbReference type="ARBA" id="ARBA00023180"/>
    </source>
</evidence>
<comment type="subcellular location">
    <subcellularLocation>
        <location evidence="2">Endoplasmic reticulum membrane</location>
        <topology evidence="2">Multi-pass membrane protein</topology>
    </subcellularLocation>
</comment>
<dbReference type="GO" id="GO:0046872">
    <property type="term" value="F:metal ion binding"/>
    <property type="evidence" value="ECO:0007669"/>
    <property type="project" value="UniProtKB-KW"/>
</dbReference>
<gene>
    <name evidence="17" type="ORF">M422DRAFT_229023</name>
</gene>
<dbReference type="InterPro" id="IPR048024">
    <property type="entry name" value="Fxna-like_M28_dom"/>
</dbReference>
<feature type="transmembrane region" description="Helical" evidence="15">
    <location>
        <begin position="603"/>
        <end position="620"/>
    </location>
</feature>
<evidence type="ECO:0000256" key="11">
    <source>
        <dbReference type="ARBA" id="ARBA00023049"/>
    </source>
</evidence>
<dbReference type="Proteomes" id="UP000054279">
    <property type="component" value="Unassembled WGS sequence"/>
</dbReference>
<feature type="domain" description="Peptidase M28" evidence="16">
    <location>
        <begin position="135"/>
        <end position="328"/>
    </location>
</feature>
<comment type="cofactor">
    <cofactor evidence="1">
        <name>Zn(2+)</name>
        <dbReference type="ChEBI" id="CHEBI:29105"/>
    </cofactor>
</comment>
<evidence type="ECO:0000256" key="1">
    <source>
        <dbReference type="ARBA" id="ARBA00001947"/>
    </source>
</evidence>
<evidence type="ECO:0000256" key="9">
    <source>
        <dbReference type="ARBA" id="ARBA00022833"/>
    </source>
</evidence>
<keyword evidence="7 14" id="KW-0378">Hydrolase</keyword>
<evidence type="ECO:0000259" key="16">
    <source>
        <dbReference type="Pfam" id="PF04389"/>
    </source>
</evidence>
<evidence type="ECO:0000256" key="3">
    <source>
        <dbReference type="ARBA" id="ARBA00010918"/>
    </source>
</evidence>
<feature type="transmembrane region" description="Helical" evidence="15">
    <location>
        <begin position="412"/>
        <end position="433"/>
    </location>
</feature>
<evidence type="ECO:0000256" key="14">
    <source>
        <dbReference type="RuleBase" id="RU361240"/>
    </source>
</evidence>
<evidence type="ECO:0000256" key="12">
    <source>
        <dbReference type="ARBA" id="ARBA00023136"/>
    </source>
</evidence>
<dbReference type="FunFam" id="3.40.630.10:FF:000008">
    <property type="entry name" value="Endoplasmic reticulum metallopeptidase 1"/>
    <property type="match status" value="1"/>
</dbReference>
<dbReference type="PANTHER" id="PTHR12147:SF22">
    <property type="entry name" value="ENDOPLASMIC RETICULUM METALLOPEPTIDASE 1"/>
    <property type="match status" value="1"/>
</dbReference>
<keyword evidence="6 14" id="KW-0479">Metal-binding</keyword>
<organism evidence="17 18">
    <name type="scientific">Sphaerobolus stellatus (strain SS14)</name>
    <dbReference type="NCBI Taxonomy" id="990650"/>
    <lineage>
        <taxon>Eukaryota</taxon>
        <taxon>Fungi</taxon>
        <taxon>Dikarya</taxon>
        <taxon>Basidiomycota</taxon>
        <taxon>Agaricomycotina</taxon>
        <taxon>Agaricomycetes</taxon>
        <taxon>Phallomycetidae</taxon>
        <taxon>Geastrales</taxon>
        <taxon>Sphaerobolaceae</taxon>
        <taxon>Sphaerobolus</taxon>
    </lineage>
</organism>
<evidence type="ECO:0000256" key="4">
    <source>
        <dbReference type="ARBA" id="ARBA00022670"/>
    </source>
</evidence>
<keyword evidence="14" id="KW-0732">Signal</keyword>
<dbReference type="EMBL" id="KN837122">
    <property type="protein sequence ID" value="KIJ43580.1"/>
    <property type="molecule type" value="Genomic_DNA"/>
</dbReference>